<feature type="coiled-coil region" evidence="1">
    <location>
        <begin position="776"/>
        <end position="803"/>
    </location>
</feature>
<evidence type="ECO:0000256" key="3">
    <source>
        <dbReference type="SAM" id="Phobius"/>
    </source>
</evidence>
<gene>
    <name evidence="5" type="primary">ebh_3</name>
    <name evidence="5" type="ORF">SAMEA3353485_01658</name>
</gene>
<organism evidence="5 6">
    <name type="scientific">Streptococcus pneumoniae</name>
    <dbReference type="NCBI Taxonomy" id="1313"/>
    <lineage>
        <taxon>Bacteria</taxon>
        <taxon>Bacillati</taxon>
        <taxon>Bacillota</taxon>
        <taxon>Bacilli</taxon>
        <taxon>Lactobacillales</taxon>
        <taxon>Streptococcaceae</taxon>
        <taxon>Streptococcus</taxon>
    </lineage>
</organism>
<evidence type="ECO:0000313" key="6">
    <source>
        <dbReference type="Proteomes" id="UP000310818"/>
    </source>
</evidence>
<accession>A0AA95D9R4</accession>
<dbReference type="Pfam" id="PF07564">
    <property type="entry name" value="DUF1542"/>
    <property type="match status" value="2"/>
</dbReference>
<feature type="compositionally biased region" description="Polar residues" evidence="2">
    <location>
        <begin position="725"/>
        <end position="739"/>
    </location>
</feature>
<evidence type="ECO:0000259" key="4">
    <source>
        <dbReference type="Pfam" id="PF07564"/>
    </source>
</evidence>
<feature type="compositionally biased region" description="Basic and acidic residues" evidence="2">
    <location>
        <begin position="518"/>
        <end position="534"/>
    </location>
</feature>
<feature type="region of interest" description="Disordered" evidence="2">
    <location>
        <begin position="490"/>
        <end position="661"/>
    </location>
</feature>
<feature type="compositionally biased region" description="Polar residues" evidence="2">
    <location>
        <begin position="647"/>
        <end position="656"/>
    </location>
</feature>
<feature type="transmembrane region" description="Helical" evidence="3">
    <location>
        <begin position="754"/>
        <end position="776"/>
    </location>
</feature>
<keyword evidence="3" id="KW-0812">Transmembrane</keyword>
<feature type="region of interest" description="Disordered" evidence="2">
    <location>
        <begin position="725"/>
        <end position="749"/>
    </location>
</feature>
<evidence type="ECO:0000256" key="1">
    <source>
        <dbReference type="SAM" id="Coils"/>
    </source>
</evidence>
<feature type="compositionally biased region" description="Low complexity" evidence="2">
    <location>
        <begin position="618"/>
        <end position="629"/>
    </location>
</feature>
<keyword evidence="3" id="KW-1133">Transmembrane helix</keyword>
<dbReference type="Proteomes" id="UP000310818">
    <property type="component" value="Unassembled WGS sequence"/>
</dbReference>
<feature type="region of interest" description="Disordered" evidence="2">
    <location>
        <begin position="1"/>
        <end position="33"/>
    </location>
</feature>
<protein>
    <submittedName>
        <fullName evidence="5">Surface anchored protein</fullName>
    </submittedName>
</protein>
<comment type="caution">
    <text evidence="5">The sequence shown here is derived from an EMBL/GenBank/DDBJ whole genome shotgun (WGS) entry which is preliminary data.</text>
</comment>
<proteinExistence type="predicted"/>
<keyword evidence="1" id="KW-0175">Coiled coil</keyword>
<dbReference type="InterPro" id="IPR011439">
    <property type="entry name" value="DUF1542"/>
</dbReference>
<dbReference type="EMBL" id="CAASRX010000021">
    <property type="protein sequence ID" value="VNH04582.1"/>
    <property type="molecule type" value="Genomic_DNA"/>
</dbReference>
<evidence type="ECO:0000256" key="2">
    <source>
        <dbReference type="SAM" id="MobiDB-lite"/>
    </source>
</evidence>
<name>A0AA95D9R4_STREE</name>
<feature type="domain" description="DUF1542" evidence="4">
    <location>
        <begin position="515"/>
        <end position="586"/>
    </location>
</feature>
<sequence length="849" mass="92247">MTNSDGSGSERSAEETSNSDQRTPARRARSVEGNRASALNGQYVYGINQKPVPDDKYDDYNYLLGHWAEGMFNWLTANAKPGIFELYDDSVDGLKIRRKIRRPRARRDQLYKDEATTDRLVLDVFVHHPSATHVALNIVPGGDGRAKLKVIGPNDRILDEINIPKNHLWIKQSEWNEREKERKKVEDALRRRNAVRAGLGRRAAGAGGVYEDQINTESRGNIPNGASLSNRNLFFVGHSTEENIADITVSNLEGLGLSTKKEGLYTPKAILKAEGTIPTNVYGQRTVTVRTRTEGGYEASQNVTLTFGLPKPRITTSNRDLLEKANTRPTVRAELPGPVDTKNIPSGTKLRMYLVKGGYDNSSDPNHIFADGYTIVAETDVGNDGRAVFNDSKYVLGQIDTENLKVVAALVSSTSGTPLEGLKSALSSDSVRATEPLGREAAKEALEQAAEDKKRQIDQNPDLIETEKQAAKQKVQEALDAAKETLKQATDANGVDGARDGGTTAINKVPQEGPTKQAAKEALEQAAEDKKRQIDQNPDLIETEKQAAKQKVQEALDAAKETLKQATDANGVDGARDGGTTAINKVPQEGPTKQAAKEALEQAAEDKKRQIDQNPDQSGTGPVTPPSTTRSRRTPPRRSRRSVGFVGNSQTGTTPSAVDKSELQSLVDDLEHRLQDLADLSPEALEEAQSILREAQVALANDSLTAQELAELLAKVRQALNSIQAGTSADKSPSTSNSNKEAESAKEPTNATDVPLYGVFGAAVLSLLGALLFAVARKKNSQLDKLSRELDQLLVELEASGKDKKGLGKAKKLAKRARTFVDSQQKDLQKEAELISEIKTILSQLKEGV</sequence>
<reference evidence="5 6" key="1">
    <citation type="submission" date="2019-04" db="EMBL/GenBank/DDBJ databases">
        <authorList>
            <consortium name="Pathogen Informatics"/>
        </authorList>
    </citation>
    <scope>NUCLEOTIDE SEQUENCE [LARGE SCALE GENOMIC DNA]</scope>
    <source>
        <strain evidence="5 6">GPSC211</strain>
    </source>
</reference>
<feature type="compositionally biased region" description="Basic and acidic residues" evidence="2">
    <location>
        <begin position="542"/>
        <end position="563"/>
    </location>
</feature>
<feature type="domain" description="DUF1542" evidence="4">
    <location>
        <begin position="440"/>
        <end position="509"/>
    </location>
</feature>
<feature type="compositionally biased region" description="Polar residues" evidence="2">
    <location>
        <begin position="1"/>
        <end position="22"/>
    </location>
</feature>
<feature type="compositionally biased region" description="Basic residues" evidence="2">
    <location>
        <begin position="630"/>
        <end position="641"/>
    </location>
</feature>
<keyword evidence="3" id="KW-0472">Membrane</keyword>
<feature type="compositionally biased region" description="Basic and acidic residues" evidence="2">
    <location>
        <begin position="595"/>
        <end position="611"/>
    </location>
</feature>
<evidence type="ECO:0000313" key="5">
    <source>
        <dbReference type="EMBL" id="VNH04582.1"/>
    </source>
</evidence>
<dbReference type="AlphaFoldDB" id="A0AA95D9R4"/>